<sequence>MTLSLSLDDSQFNSKGIPPVGPFQNGEQKQTRGLQMDGWMEGREGRKEGRKREGGKLGKKVRGEGREVRRKSESGLEVTLSTHNQEANLSAEYNSALVTGKASGP</sequence>
<feature type="non-terminal residue" evidence="2">
    <location>
        <position position="1"/>
    </location>
</feature>
<evidence type="ECO:0000256" key="1">
    <source>
        <dbReference type="SAM" id="MobiDB-lite"/>
    </source>
</evidence>
<dbReference type="EMBL" id="AZIM01003336">
    <property type="protein sequence ID" value="ETE62290.1"/>
    <property type="molecule type" value="Genomic_DNA"/>
</dbReference>
<keyword evidence="3" id="KW-1185">Reference proteome</keyword>
<evidence type="ECO:0000313" key="3">
    <source>
        <dbReference type="Proteomes" id="UP000018936"/>
    </source>
</evidence>
<organism evidence="2 3">
    <name type="scientific">Ophiophagus hannah</name>
    <name type="common">King cobra</name>
    <name type="synonym">Naja hannah</name>
    <dbReference type="NCBI Taxonomy" id="8665"/>
    <lineage>
        <taxon>Eukaryota</taxon>
        <taxon>Metazoa</taxon>
        <taxon>Chordata</taxon>
        <taxon>Craniata</taxon>
        <taxon>Vertebrata</taxon>
        <taxon>Euteleostomi</taxon>
        <taxon>Lepidosauria</taxon>
        <taxon>Squamata</taxon>
        <taxon>Bifurcata</taxon>
        <taxon>Unidentata</taxon>
        <taxon>Episquamata</taxon>
        <taxon>Toxicofera</taxon>
        <taxon>Serpentes</taxon>
        <taxon>Colubroidea</taxon>
        <taxon>Elapidae</taxon>
        <taxon>Elapinae</taxon>
        <taxon>Ophiophagus</taxon>
    </lineage>
</organism>
<comment type="caution">
    <text evidence="2">The sequence shown here is derived from an EMBL/GenBank/DDBJ whole genome shotgun (WGS) entry which is preliminary data.</text>
</comment>
<feature type="region of interest" description="Disordered" evidence="1">
    <location>
        <begin position="1"/>
        <end position="79"/>
    </location>
</feature>
<name>V8NJM8_OPHHA</name>
<dbReference type="AlphaFoldDB" id="V8NJM8"/>
<accession>V8NJM8</accession>
<feature type="compositionally biased region" description="Basic and acidic residues" evidence="1">
    <location>
        <begin position="40"/>
        <end position="74"/>
    </location>
</feature>
<gene>
    <name evidence="2" type="ORF">L345_11951</name>
</gene>
<evidence type="ECO:0000313" key="2">
    <source>
        <dbReference type="EMBL" id="ETE62290.1"/>
    </source>
</evidence>
<dbReference type="Proteomes" id="UP000018936">
    <property type="component" value="Unassembled WGS sequence"/>
</dbReference>
<protein>
    <submittedName>
        <fullName evidence="2">Uncharacterized protein</fullName>
    </submittedName>
</protein>
<proteinExistence type="predicted"/>
<feature type="compositionally biased region" description="Polar residues" evidence="1">
    <location>
        <begin position="1"/>
        <end position="14"/>
    </location>
</feature>
<reference evidence="2 3" key="1">
    <citation type="journal article" date="2013" name="Proc. Natl. Acad. Sci. U.S.A.">
        <title>The king cobra genome reveals dynamic gene evolution and adaptation in the snake venom system.</title>
        <authorList>
            <person name="Vonk F.J."/>
            <person name="Casewell N.R."/>
            <person name="Henkel C.V."/>
            <person name="Heimberg A.M."/>
            <person name="Jansen H.J."/>
            <person name="McCleary R.J."/>
            <person name="Kerkkamp H.M."/>
            <person name="Vos R.A."/>
            <person name="Guerreiro I."/>
            <person name="Calvete J.J."/>
            <person name="Wuster W."/>
            <person name="Woods A.E."/>
            <person name="Logan J.M."/>
            <person name="Harrison R.A."/>
            <person name="Castoe T.A."/>
            <person name="de Koning A.P."/>
            <person name="Pollock D.D."/>
            <person name="Yandell M."/>
            <person name="Calderon D."/>
            <person name="Renjifo C."/>
            <person name="Currier R.B."/>
            <person name="Salgado D."/>
            <person name="Pla D."/>
            <person name="Sanz L."/>
            <person name="Hyder A.S."/>
            <person name="Ribeiro J.M."/>
            <person name="Arntzen J.W."/>
            <person name="van den Thillart G.E."/>
            <person name="Boetzer M."/>
            <person name="Pirovano W."/>
            <person name="Dirks R.P."/>
            <person name="Spaink H.P."/>
            <person name="Duboule D."/>
            <person name="McGlinn E."/>
            <person name="Kini R.M."/>
            <person name="Richardson M.K."/>
        </authorList>
    </citation>
    <scope>NUCLEOTIDE SEQUENCE</scope>
    <source>
        <tissue evidence="2">Blood</tissue>
    </source>
</reference>